<dbReference type="EC" id="3.6.1.-" evidence="10"/>
<feature type="domain" description="CP-type G" evidence="12">
    <location>
        <begin position="78"/>
        <end position="239"/>
    </location>
</feature>
<feature type="binding site" evidence="10">
    <location>
        <position position="263"/>
    </location>
    <ligand>
        <name>Zn(2+)</name>
        <dbReference type="ChEBI" id="CHEBI:29105"/>
    </ligand>
</feature>
<dbReference type="NCBIfam" id="TIGR00157">
    <property type="entry name" value="ribosome small subunit-dependent GTPase A"/>
    <property type="match status" value="1"/>
</dbReference>
<evidence type="ECO:0000256" key="2">
    <source>
        <dbReference type="ARBA" id="ARBA00022517"/>
    </source>
</evidence>
<dbReference type="GO" id="GO:0005737">
    <property type="term" value="C:cytoplasm"/>
    <property type="evidence" value="ECO:0007669"/>
    <property type="project" value="UniProtKB-SubCell"/>
</dbReference>
<dbReference type="PANTHER" id="PTHR32120:SF11">
    <property type="entry name" value="SMALL RIBOSOMAL SUBUNIT BIOGENESIS GTPASE RSGA 1, MITOCHONDRIAL-RELATED"/>
    <property type="match status" value="1"/>
</dbReference>
<comment type="function">
    <text evidence="10">One of several proteins that assist in the late maturation steps of the functional core of the 30S ribosomal subunit. Helps release RbfA from mature subunits. May play a role in the assembly of ribosomal proteins into the subunit. Circularly permuted GTPase that catalyzes slow GTP hydrolysis, GTPase activity is stimulated by the 30S ribosomal subunit.</text>
</comment>
<keyword evidence="6 10" id="KW-0378">Hydrolase</keyword>
<dbReference type="InterPro" id="IPR027417">
    <property type="entry name" value="P-loop_NTPase"/>
</dbReference>
<keyword evidence="4 10" id="KW-0699">rRNA-binding</keyword>
<dbReference type="Pfam" id="PF16745">
    <property type="entry name" value="RsgA_N"/>
    <property type="match status" value="1"/>
</dbReference>
<feature type="binding site" evidence="10">
    <location>
        <begin position="181"/>
        <end position="189"/>
    </location>
    <ligand>
        <name>GTP</name>
        <dbReference type="ChEBI" id="CHEBI:37565"/>
    </ligand>
</feature>
<gene>
    <name evidence="10" type="primary">rsgA</name>
    <name evidence="13" type="ORF">SAMN05444411_101792</name>
</gene>
<evidence type="ECO:0000313" key="13">
    <source>
        <dbReference type="EMBL" id="SDW46711.1"/>
    </source>
</evidence>
<evidence type="ECO:0000256" key="7">
    <source>
        <dbReference type="ARBA" id="ARBA00022833"/>
    </source>
</evidence>
<feature type="binding site" evidence="10">
    <location>
        <position position="270"/>
    </location>
    <ligand>
        <name>Zn(2+)</name>
        <dbReference type="ChEBI" id="CHEBI:29105"/>
    </ligand>
</feature>
<dbReference type="InterPro" id="IPR004881">
    <property type="entry name" value="Ribosome_biogen_GTPase_RsgA"/>
</dbReference>
<keyword evidence="5 10" id="KW-0547">Nucleotide-binding</keyword>
<keyword evidence="8 10" id="KW-0694">RNA-binding</keyword>
<keyword evidence="7 10" id="KW-0862">Zinc</keyword>
<comment type="cofactor">
    <cofactor evidence="10">
        <name>Zn(2+)</name>
        <dbReference type="ChEBI" id="CHEBI:29105"/>
    </cofactor>
    <text evidence="10">Binds 1 zinc ion per subunit.</text>
</comment>
<dbReference type="AlphaFoldDB" id="A0A1H2TS90"/>
<evidence type="ECO:0000256" key="10">
    <source>
        <dbReference type="HAMAP-Rule" id="MF_01820"/>
    </source>
</evidence>
<dbReference type="Gene3D" id="1.10.40.50">
    <property type="entry name" value="Probable gtpase engc, domain 3"/>
    <property type="match status" value="1"/>
</dbReference>
<dbReference type="PROSITE" id="PS51721">
    <property type="entry name" value="G_CP"/>
    <property type="match status" value="1"/>
</dbReference>
<dbReference type="GO" id="GO:0042274">
    <property type="term" value="P:ribosomal small subunit biogenesis"/>
    <property type="evidence" value="ECO:0007669"/>
    <property type="project" value="UniProtKB-UniRule"/>
</dbReference>
<feature type="domain" description="EngC GTPase" evidence="11">
    <location>
        <begin position="87"/>
        <end position="237"/>
    </location>
</feature>
<dbReference type="GO" id="GO:0019843">
    <property type="term" value="F:rRNA binding"/>
    <property type="evidence" value="ECO:0007669"/>
    <property type="project" value="UniProtKB-KW"/>
</dbReference>
<comment type="subunit">
    <text evidence="10">Monomer. Associates with 30S ribosomal subunit, binds 16S rRNA.</text>
</comment>
<keyword evidence="9 10" id="KW-0342">GTP-binding</keyword>
<dbReference type="STRING" id="762486.SAMN05444411_101792"/>
<feature type="binding site" evidence="10">
    <location>
        <position position="268"/>
    </location>
    <ligand>
        <name>Zn(2+)</name>
        <dbReference type="ChEBI" id="CHEBI:29105"/>
    </ligand>
</feature>
<keyword evidence="2 10" id="KW-0690">Ribosome biogenesis</keyword>
<organism evidence="13 14">
    <name type="scientific">Lutibacter oricola</name>
    <dbReference type="NCBI Taxonomy" id="762486"/>
    <lineage>
        <taxon>Bacteria</taxon>
        <taxon>Pseudomonadati</taxon>
        <taxon>Bacteroidota</taxon>
        <taxon>Flavobacteriia</taxon>
        <taxon>Flavobacteriales</taxon>
        <taxon>Flavobacteriaceae</taxon>
        <taxon>Lutibacter</taxon>
    </lineage>
</organism>
<dbReference type="Gene3D" id="2.40.50.140">
    <property type="entry name" value="Nucleic acid-binding proteins"/>
    <property type="match status" value="1"/>
</dbReference>
<evidence type="ECO:0000256" key="4">
    <source>
        <dbReference type="ARBA" id="ARBA00022730"/>
    </source>
</evidence>
<dbReference type="Gene3D" id="3.40.50.300">
    <property type="entry name" value="P-loop containing nucleotide triphosphate hydrolases"/>
    <property type="match status" value="1"/>
</dbReference>
<keyword evidence="1 10" id="KW-0963">Cytoplasm</keyword>
<evidence type="ECO:0000256" key="9">
    <source>
        <dbReference type="ARBA" id="ARBA00023134"/>
    </source>
</evidence>
<dbReference type="PANTHER" id="PTHR32120">
    <property type="entry name" value="SMALL RIBOSOMAL SUBUNIT BIOGENESIS GTPASE RSGA"/>
    <property type="match status" value="1"/>
</dbReference>
<accession>A0A1H2TS90</accession>
<evidence type="ECO:0000256" key="5">
    <source>
        <dbReference type="ARBA" id="ARBA00022741"/>
    </source>
</evidence>
<comment type="similarity">
    <text evidence="10">Belongs to the TRAFAC class YlqF/YawG GTPase family. RsgA subfamily.</text>
</comment>
<dbReference type="HAMAP" id="MF_01820">
    <property type="entry name" value="GTPase_RsgA"/>
    <property type="match status" value="1"/>
</dbReference>
<dbReference type="InterPro" id="IPR010914">
    <property type="entry name" value="RsgA_GTPase_dom"/>
</dbReference>
<proteinExistence type="inferred from homology"/>
<dbReference type="RefSeq" id="WP_090119930.1">
    <property type="nucleotide sequence ID" value="NZ_FNNJ01000001.1"/>
</dbReference>
<dbReference type="OrthoDB" id="9809485at2"/>
<evidence type="ECO:0000256" key="3">
    <source>
        <dbReference type="ARBA" id="ARBA00022723"/>
    </source>
</evidence>
<feature type="binding site" evidence="10">
    <location>
        <position position="276"/>
    </location>
    <ligand>
        <name>Zn(2+)</name>
        <dbReference type="ChEBI" id="CHEBI:29105"/>
    </ligand>
</feature>
<dbReference type="SUPFAM" id="SSF52540">
    <property type="entry name" value="P-loop containing nucleoside triphosphate hydrolases"/>
    <property type="match status" value="1"/>
</dbReference>
<evidence type="ECO:0000256" key="6">
    <source>
        <dbReference type="ARBA" id="ARBA00022801"/>
    </source>
</evidence>
<evidence type="ECO:0000259" key="12">
    <source>
        <dbReference type="PROSITE" id="PS51721"/>
    </source>
</evidence>
<name>A0A1H2TS90_9FLAO</name>
<keyword evidence="3 10" id="KW-0479">Metal-binding</keyword>
<protein>
    <recommendedName>
        <fullName evidence="10">Small ribosomal subunit biogenesis GTPase RsgA</fullName>
        <ecNumber evidence="10">3.6.1.-</ecNumber>
    </recommendedName>
</protein>
<dbReference type="InterPro" id="IPR030378">
    <property type="entry name" value="G_CP_dom"/>
</dbReference>
<dbReference type="InterPro" id="IPR031944">
    <property type="entry name" value="RsgA_N"/>
</dbReference>
<dbReference type="InterPro" id="IPR012340">
    <property type="entry name" value="NA-bd_OB-fold"/>
</dbReference>
<dbReference type="Proteomes" id="UP000199595">
    <property type="component" value="Unassembled WGS sequence"/>
</dbReference>
<dbReference type="CDD" id="cd01854">
    <property type="entry name" value="YjeQ_EngC"/>
    <property type="match status" value="1"/>
</dbReference>
<dbReference type="GO" id="GO:0003924">
    <property type="term" value="F:GTPase activity"/>
    <property type="evidence" value="ECO:0007669"/>
    <property type="project" value="UniProtKB-UniRule"/>
</dbReference>
<evidence type="ECO:0000256" key="8">
    <source>
        <dbReference type="ARBA" id="ARBA00022884"/>
    </source>
</evidence>
<evidence type="ECO:0000313" key="14">
    <source>
        <dbReference type="Proteomes" id="UP000199595"/>
    </source>
</evidence>
<dbReference type="EMBL" id="FNNJ01000001">
    <property type="protein sequence ID" value="SDW46711.1"/>
    <property type="molecule type" value="Genomic_DNA"/>
</dbReference>
<dbReference type="GO" id="GO:0005525">
    <property type="term" value="F:GTP binding"/>
    <property type="evidence" value="ECO:0007669"/>
    <property type="project" value="UniProtKB-UniRule"/>
</dbReference>
<evidence type="ECO:0000259" key="11">
    <source>
        <dbReference type="PROSITE" id="PS50936"/>
    </source>
</evidence>
<dbReference type="SUPFAM" id="SSF50249">
    <property type="entry name" value="Nucleic acid-binding proteins"/>
    <property type="match status" value="1"/>
</dbReference>
<evidence type="ECO:0000256" key="1">
    <source>
        <dbReference type="ARBA" id="ARBA00022490"/>
    </source>
</evidence>
<feature type="binding site" evidence="10">
    <location>
        <begin position="127"/>
        <end position="130"/>
    </location>
    <ligand>
        <name>GTP</name>
        <dbReference type="ChEBI" id="CHEBI:37565"/>
    </ligand>
</feature>
<dbReference type="Pfam" id="PF03193">
    <property type="entry name" value="RsgA_GTPase"/>
    <property type="match status" value="1"/>
</dbReference>
<reference evidence="13 14" key="1">
    <citation type="submission" date="2016-10" db="EMBL/GenBank/DDBJ databases">
        <authorList>
            <person name="de Groot N.N."/>
        </authorList>
    </citation>
    <scope>NUCLEOTIDE SEQUENCE [LARGE SCALE GENOMIC DNA]</scope>
    <source>
        <strain evidence="13 14">DSM 24956</strain>
    </source>
</reference>
<dbReference type="CDD" id="cd04466">
    <property type="entry name" value="S1_YloQ_GTPase"/>
    <property type="match status" value="1"/>
</dbReference>
<comment type="subcellular location">
    <subcellularLocation>
        <location evidence="10">Cytoplasm</location>
    </subcellularLocation>
</comment>
<dbReference type="PROSITE" id="PS50936">
    <property type="entry name" value="ENGC_GTPASE"/>
    <property type="match status" value="1"/>
</dbReference>
<keyword evidence="14" id="KW-1185">Reference proteome</keyword>
<dbReference type="GO" id="GO:0046872">
    <property type="term" value="F:metal ion binding"/>
    <property type="evidence" value="ECO:0007669"/>
    <property type="project" value="UniProtKB-KW"/>
</dbReference>
<sequence length="312" mass="35181">MKGIVTKSTGSWYTVFYNEKEVVECRLKGKFRIKGIKSTNPVAVGDFVSFEFEEGKETGVINEILDRKNYIIRKSVNLSKQTHIIAANIDIAFLVVTIDNPPTFPGFIDRFLATAEAYSIKAVLLFNKLDSYNDEQLEKLAILDDIYTEIGYQCLAISATKNIGIDEVQELMKGKTTMFSGHSGVGKSTLINAIEPNLNLKTAQVSKQHKQGMHTTTFAEMFKLSFGGFIIDTPGIKGFGVVDFEPEEITDYFPEFFRLKSNCKFGNCKHINEPKCAIKEAVENGEIAYSRYNSYLQIIEGDEEHYRTDIYS</sequence>